<gene>
    <name evidence="3" type="ORF">BW730_14240</name>
</gene>
<dbReference type="AlphaFoldDB" id="A0A1Q2CR03"/>
<name>A0A1Q2CR03_9ACTN</name>
<reference evidence="4" key="1">
    <citation type="submission" date="2017-02" db="EMBL/GenBank/DDBJ databases">
        <title>Tessaracoccus aquaemaris sp. nov., isolated from the intestine of a Korean rockfish, Sebastes schlegelii, in a marine aquaculture pond.</title>
        <authorList>
            <person name="Tak E.J."/>
            <person name="Bae J.-W."/>
        </authorList>
    </citation>
    <scope>NUCLEOTIDE SEQUENCE [LARGE SCALE GENOMIC DNA]</scope>
    <source>
        <strain evidence="4">NSG39</strain>
    </source>
</reference>
<dbReference type="EMBL" id="CP019606">
    <property type="protein sequence ID" value="AQP48495.1"/>
    <property type="molecule type" value="Genomic_DNA"/>
</dbReference>
<keyword evidence="4" id="KW-1185">Reference proteome</keyword>
<protein>
    <recommendedName>
        <fullName evidence="2">YobI-like P-loop NTPase domain-containing protein</fullName>
    </recommendedName>
</protein>
<keyword evidence="1" id="KW-1133">Transmembrane helix</keyword>
<organism evidence="3 4">
    <name type="scientific">Tessaracoccus aquimaris</name>
    <dbReference type="NCBI Taxonomy" id="1332264"/>
    <lineage>
        <taxon>Bacteria</taxon>
        <taxon>Bacillati</taxon>
        <taxon>Actinomycetota</taxon>
        <taxon>Actinomycetes</taxon>
        <taxon>Propionibacteriales</taxon>
        <taxon>Propionibacteriaceae</taxon>
        <taxon>Tessaracoccus</taxon>
    </lineage>
</organism>
<dbReference type="KEGG" id="tes:BW730_14240"/>
<feature type="transmembrane region" description="Helical" evidence="1">
    <location>
        <begin position="44"/>
        <end position="61"/>
    </location>
</feature>
<feature type="transmembrane region" description="Helical" evidence="1">
    <location>
        <begin position="21"/>
        <end position="38"/>
    </location>
</feature>
<feature type="domain" description="YobI-like P-loop NTPase" evidence="2">
    <location>
        <begin position="1"/>
        <end position="161"/>
    </location>
</feature>
<proteinExistence type="predicted"/>
<keyword evidence="1" id="KW-0812">Transmembrane</keyword>
<accession>A0A1Q2CR03</accession>
<dbReference type="STRING" id="1332264.BW730_14240"/>
<sequence>MPLSRYRRLSHLKRWRLIRQSVVAALVGAAVMAAISFGGTVQTGWRIALGALGATLLWGVYRTRLSSRLSWSELRAGNGPGSLTLTNNSSWFDEYLDEIVYFFDSSGCRLVIFEDLDRFKDPQIFEMLRELNTLLNNAGQLKRKSQQPIRFLCAVRDSVFGTGGGAQPADAEASAKAIEPEGHWGMLIPKLLAESSSLISSCRWSPSCLPAPHTASSVNCFKTIRRNPQREF</sequence>
<keyword evidence="1" id="KW-0472">Membrane</keyword>
<dbReference type="Proteomes" id="UP000188145">
    <property type="component" value="Chromosome"/>
</dbReference>
<dbReference type="InterPro" id="IPR048428">
    <property type="entry name" value="YobI-NTPase"/>
</dbReference>
<evidence type="ECO:0000313" key="3">
    <source>
        <dbReference type="EMBL" id="AQP48495.1"/>
    </source>
</evidence>
<evidence type="ECO:0000313" key="4">
    <source>
        <dbReference type="Proteomes" id="UP000188145"/>
    </source>
</evidence>
<evidence type="ECO:0000259" key="2">
    <source>
        <dbReference type="Pfam" id="PF20693"/>
    </source>
</evidence>
<dbReference type="Pfam" id="PF20693">
    <property type="entry name" value="YobI-ATPase"/>
    <property type="match status" value="1"/>
</dbReference>
<evidence type="ECO:0000256" key="1">
    <source>
        <dbReference type="SAM" id="Phobius"/>
    </source>
</evidence>